<dbReference type="Proteomes" id="UP000887159">
    <property type="component" value="Unassembled WGS sequence"/>
</dbReference>
<evidence type="ECO:0000313" key="3">
    <source>
        <dbReference type="Proteomes" id="UP000887159"/>
    </source>
</evidence>
<keyword evidence="2" id="KW-0808">Transferase</keyword>
<evidence type="ECO:0000259" key="1">
    <source>
        <dbReference type="PROSITE" id="PS50878"/>
    </source>
</evidence>
<sequence>MKRAKNIIHGCRTSDVGDQGLSRDFSQQELLLAMSFLDMTKSPGPDGVFGRMLENLGHMRKLRLLDIINLSWKIGHLPAEWKRAIIIPIKKTEFSTFGQQELNSGEQYGYRRGHSTVDQIISFCQSIRDAQNCKPTHHTMAALLDLTKAFDRVWKHKLLIKLHDTFNIRGNTLAWISDFLHHRSIRVNFNNTFSDPVVLGQGVPQGSVLSPTLFSLYLAGIEKITSVEMRVGLFADDIVIWCSGRDLVEMERNLNNALSSFSDYALEFKLCFNPTKSIATFFYHQQKIVQLSTNLKDG</sequence>
<accession>A0A8X6RQB3</accession>
<keyword evidence="2" id="KW-0695">RNA-directed DNA polymerase</keyword>
<dbReference type="PROSITE" id="PS50878">
    <property type="entry name" value="RT_POL"/>
    <property type="match status" value="1"/>
</dbReference>
<evidence type="ECO:0000313" key="2">
    <source>
        <dbReference type="EMBL" id="GFX96799.1"/>
    </source>
</evidence>
<dbReference type="InterPro" id="IPR043502">
    <property type="entry name" value="DNA/RNA_pol_sf"/>
</dbReference>
<protein>
    <submittedName>
        <fullName evidence="2">Probable RNA-directed DNA polymerase from transposon BS</fullName>
    </submittedName>
</protein>
<dbReference type="GO" id="GO:0003964">
    <property type="term" value="F:RNA-directed DNA polymerase activity"/>
    <property type="evidence" value="ECO:0007669"/>
    <property type="project" value="UniProtKB-KW"/>
</dbReference>
<comment type="caution">
    <text evidence="2">The sequence shown here is derived from an EMBL/GenBank/DDBJ whole genome shotgun (WGS) entry which is preliminary data.</text>
</comment>
<dbReference type="SUPFAM" id="SSF56672">
    <property type="entry name" value="DNA/RNA polymerases"/>
    <property type="match status" value="1"/>
</dbReference>
<proteinExistence type="predicted"/>
<dbReference type="EMBL" id="BMAU01021194">
    <property type="protein sequence ID" value="GFX96799.1"/>
    <property type="molecule type" value="Genomic_DNA"/>
</dbReference>
<keyword evidence="3" id="KW-1185">Reference proteome</keyword>
<name>A0A8X6RQB3_TRICX</name>
<keyword evidence="2" id="KW-0548">Nucleotidyltransferase</keyword>
<gene>
    <name evidence="2" type="primary">RTase</name>
    <name evidence="2" type="ORF">TNCV_1648341</name>
</gene>
<dbReference type="Pfam" id="PF00078">
    <property type="entry name" value="RVT_1"/>
    <property type="match status" value="1"/>
</dbReference>
<dbReference type="PANTHER" id="PTHR33332">
    <property type="entry name" value="REVERSE TRANSCRIPTASE DOMAIN-CONTAINING PROTEIN"/>
    <property type="match status" value="1"/>
</dbReference>
<organism evidence="2 3">
    <name type="scientific">Trichonephila clavipes</name>
    <name type="common">Golden silk orbweaver</name>
    <name type="synonym">Nephila clavipes</name>
    <dbReference type="NCBI Taxonomy" id="2585209"/>
    <lineage>
        <taxon>Eukaryota</taxon>
        <taxon>Metazoa</taxon>
        <taxon>Ecdysozoa</taxon>
        <taxon>Arthropoda</taxon>
        <taxon>Chelicerata</taxon>
        <taxon>Arachnida</taxon>
        <taxon>Araneae</taxon>
        <taxon>Araneomorphae</taxon>
        <taxon>Entelegynae</taxon>
        <taxon>Araneoidea</taxon>
        <taxon>Nephilidae</taxon>
        <taxon>Trichonephila</taxon>
    </lineage>
</organism>
<dbReference type="CDD" id="cd01650">
    <property type="entry name" value="RT_nLTR_like"/>
    <property type="match status" value="1"/>
</dbReference>
<dbReference type="InterPro" id="IPR000477">
    <property type="entry name" value="RT_dom"/>
</dbReference>
<feature type="domain" description="Reverse transcriptase" evidence="1">
    <location>
        <begin position="1"/>
        <end position="295"/>
    </location>
</feature>
<dbReference type="AlphaFoldDB" id="A0A8X6RQB3"/>
<reference evidence="2" key="1">
    <citation type="submission" date="2020-08" db="EMBL/GenBank/DDBJ databases">
        <title>Multicomponent nature underlies the extraordinary mechanical properties of spider dragline silk.</title>
        <authorList>
            <person name="Kono N."/>
            <person name="Nakamura H."/>
            <person name="Mori M."/>
            <person name="Yoshida Y."/>
            <person name="Ohtoshi R."/>
            <person name="Malay A.D."/>
            <person name="Moran D.A.P."/>
            <person name="Tomita M."/>
            <person name="Numata K."/>
            <person name="Arakawa K."/>
        </authorList>
    </citation>
    <scope>NUCLEOTIDE SEQUENCE</scope>
</reference>